<evidence type="ECO:0000313" key="1">
    <source>
        <dbReference type="EMBL" id="KAK8075314.1"/>
    </source>
</evidence>
<organism evidence="1 2">
    <name type="scientific">Apiospora hydei</name>
    <dbReference type="NCBI Taxonomy" id="1337664"/>
    <lineage>
        <taxon>Eukaryota</taxon>
        <taxon>Fungi</taxon>
        <taxon>Dikarya</taxon>
        <taxon>Ascomycota</taxon>
        <taxon>Pezizomycotina</taxon>
        <taxon>Sordariomycetes</taxon>
        <taxon>Xylariomycetidae</taxon>
        <taxon>Amphisphaeriales</taxon>
        <taxon>Apiosporaceae</taxon>
        <taxon>Apiospora</taxon>
    </lineage>
</organism>
<accession>A0ABR1VVP5</accession>
<reference evidence="1 2" key="1">
    <citation type="submission" date="2023-01" db="EMBL/GenBank/DDBJ databases">
        <title>Analysis of 21 Apiospora genomes using comparative genomics revels a genus with tremendous synthesis potential of carbohydrate active enzymes and secondary metabolites.</title>
        <authorList>
            <person name="Sorensen T."/>
        </authorList>
    </citation>
    <scope>NUCLEOTIDE SEQUENCE [LARGE SCALE GENOMIC DNA]</scope>
    <source>
        <strain evidence="1 2">CBS 114990</strain>
    </source>
</reference>
<gene>
    <name evidence="1" type="ORF">PG997_009977</name>
</gene>
<keyword evidence="2" id="KW-1185">Reference proteome</keyword>
<sequence length="116" mass="12863">MSQPSLSLLKDVCYNIMPFLVHEHRLALSPFQAEAGLCVQLDRPLVVRRRGDFNAVKVGPLEGPVQRLSERLGPVARALVCARSREPAYADSDRGIAGLPERVPYTSKMQSSRGKY</sequence>
<protein>
    <submittedName>
        <fullName evidence="1">Uncharacterized protein</fullName>
    </submittedName>
</protein>
<evidence type="ECO:0000313" key="2">
    <source>
        <dbReference type="Proteomes" id="UP001433268"/>
    </source>
</evidence>
<dbReference type="EMBL" id="JAQQWN010000007">
    <property type="protein sequence ID" value="KAK8075314.1"/>
    <property type="molecule type" value="Genomic_DNA"/>
</dbReference>
<proteinExistence type="predicted"/>
<dbReference type="GeneID" id="92047352"/>
<name>A0ABR1VVP5_9PEZI</name>
<dbReference type="RefSeq" id="XP_066666254.1">
    <property type="nucleotide sequence ID" value="XM_066814292.1"/>
</dbReference>
<comment type="caution">
    <text evidence="1">The sequence shown here is derived from an EMBL/GenBank/DDBJ whole genome shotgun (WGS) entry which is preliminary data.</text>
</comment>
<dbReference type="Proteomes" id="UP001433268">
    <property type="component" value="Unassembled WGS sequence"/>
</dbReference>